<dbReference type="InterPro" id="IPR043129">
    <property type="entry name" value="ATPase_NBD"/>
</dbReference>
<dbReference type="InterPro" id="IPR036390">
    <property type="entry name" value="WH_DNA-bd_sf"/>
</dbReference>
<comment type="similarity">
    <text evidence="1">Belongs to the ROK (NagC/XylR) family.</text>
</comment>
<evidence type="ECO:0000256" key="1">
    <source>
        <dbReference type="ARBA" id="ARBA00006479"/>
    </source>
</evidence>
<keyword evidence="5" id="KW-1185">Reference proteome</keyword>
<dbReference type="RefSeq" id="WP_094635796.1">
    <property type="nucleotide sequence ID" value="NZ_CP062938.1"/>
</dbReference>
<sequence length="368" mass="39608">MNAPRAASKADPSDIRVINRLLMFDLLFPQNRMSRAELGRQTGLSRVAASEAASDMLDKAILRESGTDEREGRGKRGRLLTIDPDVWRIVSIDLSQPYVMRGALVNLQGRIVHRMEIPLEAANTVSLDDVIDTIRELIDRADDHVLGIGISIPGVVTTEGRVLLSANLGWANLELRDLVEGEFGVHTRVCNDANTALLAERFLGDGGPDTLFIQITSGIGAAVLVDDKLVYGIGHAAGEIGHVVVDPDGPECPCGKRGCLETLISAPVLHAQLINNPDQRQEILTLAGERLGTALSVPASLLDLSDVAIYGPADIVGETFLSAAEQTVNRLTSSQFHTPTRVRRCEQGDDIVLLGQAVAVMQARVGRL</sequence>
<evidence type="ECO:0000313" key="4">
    <source>
        <dbReference type="Proteomes" id="UP000216057"/>
    </source>
</evidence>
<dbReference type="PROSITE" id="PS01125">
    <property type="entry name" value="ROK"/>
    <property type="match status" value="1"/>
</dbReference>
<dbReference type="AlphaFoldDB" id="A0A261GEK4"/>
<dbReference type="Gene3D" id="3.30.420.40">
    <property type="match status" value="2"/>
</dbReference>
<dbReference type="EMBL" id="CP062938">
    <property type="protein sequence ID" value="QOL32243.1"/>
    <property type="molecule type" value="Genomic_DNA"/>
</dbReference>
<protein>
    <submittedName>
        <fullName evidence="3">ROK family protein</fullName>
    </submittedName>
    <submittedName>
        <fullName evidence="2">ROK family transcriptional regulator</fullName>
    </submittedName>
</protein>
<evidence type="ECO:0000313" key="2">
    <source>
        <dbReference type="EMBL" id="OZG69643.1"/>
    </source>
</evidence>
<reference evidence="2 4" key="1">
    <citation type="journal article" date="2017" name="BMC Genomics">
        <title>Comparative genomic and phylogenomic analyses of the Bifidobacteriaceae family.</title>
        <authorList>
            <person name="Lugli G.A."/>
            <person name="Milani C."/>
            <person name="Turroni F."/>
            <person name="Duranti S."/>
            <person name="Mancabelli L."/>
            <person name="Mangifesta M."/>
            <person name="Ferrario C."/>
            <person name="Modesto M."/>
            <person name="Mattarelli P."/>
            <person name="Jiri K."/>
            <person name="van Sinderen D."/>
            <person name="Ventura M."/>
        </authorList>
    </citation>
    <scope>NUCLEOTIDE SEQUENCE [LARGE SCALE GENOMIC DNA]</scope>
    <source>
        <strain evidence="2 4">DSM 100216</strain>
    </source>
</reference>
<name>A0A261GEK4_9BIFI</name>
<dbReference type="InterPro" id="IPR000600">
    <property type="entry name" value="ROK"/>
</dbReference>
<dbReference type="PANTHER" id="PTHR18964">
    <property type="entry name" value="ROK (REPRESSOR, ORF, KINASE) FAMILY"/>
    <property type="match status" value="1"/>
</dbReference>
<evidence type="ECO:0000313" key="5">
    <source>
        <dbReference type="Proteomes" id="UP000593943"/>
    </source>
</evidence>
<gene>
    <name evidence="3" type="ORF">BE0216_07090</name>
    <name evidence="2" type="ORF">BEUL_0060</name>
</gene>
<dbReference type="Gene3D" id="1.10.10.10">
    <property type="entry name" value="Winged helix-like DNA-binding domain superfamily/Winged helix DNA-binding domain"/>
    <property type="match status" value="1"/>
</dbReference>
<dbReference type="EMBL" id="MWWZ01000001">
    <property type="protein sequence ID" value="OZG69643.1"/>
    <property type="molecule type" value="Genomic_DNA"/>
</dbReference>
<dbReference type="OrthoDB" id="9810372at2"/>
<organism evidence="2 4">
    <name type="scientific">Bifidobacterium eulemuris</name>
    <dbReference type="NCBI Taxonomy" id="1765219"/>
    <lineage>
        <taxon>Bacteria</taxon>
        <taxon>Bacillati</taxon>
        <taxon>Actinomycetota</taxon>
        <taxon>Actinomycetes</taxon>
        <taxon>Bifidobacteriales</taxon>
        <taxon>Bifidobacteriaceae</taxon>
        <taxon>Bifidobacterium</taxon>
    </lineage>
</organism>
<dbReference type="Pfam" id="PF00480">
    <property type="entry name" value="ROK"/>
    <property type="match status" value="1"/>
</dbReference>
<reference evidence="3 5" key="2">
    <citation type="submission" date="2020-10" db="EMBL/GenBank/DDBJ databases">
        <title>Genome sequencing of Bifidobacterium eulemuris_DSMZ_100216.</title>
        <authorList>
            <person name="Kim J."/>
        </authorList>
    </citation>
    <scope>NUCLEOTIDE SEQUENCE [LARGE SCALE GENOMIC DNA]</scope>
    <source>
        <strain evidence="3 5">DSM 100216</strain>
    </source>
</reference>
<dbReference type="Proteomes" id="UP000593943">
    <property type="component" value="Chromosome"/>
</dbReference>
<dbReference type="PANTHER" id="PTHR18964:SF149">
    <property type="entry name" value="BIFUNCTIONAL UDP-N-ACETYLGLUCOSAMINE 2-EPIMERASE_N-ACETYLMANNOSAMINE KINASE"/>
    <property type="match status" value="1"/>
</dbReference>
<dbReference type="InterPro" id="IPR036388">
    <property type="entry name" value="WH-like_DNA-bd_sf"/>
</dbReference>
<dbReference type="InterPro" id="IPR049874">
    <property type="entry name" value="ROK_cs"/>
</dbReference>
<accession>A0A261GEK4</accession>
<dbReference type="Proteomes" id="UP000216057">
    <property type="component" value="Unassembled WGS sequence"/>
</dbReference>
<dbReference type="SUPFAM" id="SSF53067">
    <property type="entry name" value="Actin-like ATPase domain"/>
    <property type="match status" value="1"/>
</dbReference>
<dbReference type="KEGG" id="beu:BE0216_07090"/>
<dbReference type="SUPFAM" id="SSF46785">
    <property type="entry name" value="Winged helix' DNA-binding domain"/>
    <property type="match status" value="1"/>
</dbReference>
<proteinExistence type="inferred from homology"/>
<evidence type="ECO:0000313" key="3">
    <source>
        <dbReference type="EMBL" id="QOL32243.1"/>
    </source>
</evidence>